<evidence type="ECO:0000256" key="6">
    <source>
        <dbReference type="ARBA" id="ARBA00023136"/>
    </source>
</evidence>
<dbReference type="OrthoDB" id="10260614at2759"/>
<comment type="similarity">
    <text evidence="2">Belongs to the peptidase S54 family.</text>
</comment>
<protein>
    <recommendedName>
        <fullName evidence="9">Peptidase S54 rhomboid domain-containing protein</fullName>
    </recommendedName>
</protein>
<evidence type="ECO:0000256" key="2">
    <source>
        <dbReference type="ARBA" id="ARBA00009045"/>
    </source>
</evidence>
<evidence type="ECO:0000259" key="9">
    <source>
        <dbReference type="Pfam" id="PF01694"/>
    </source>
</evidence>
<dbReference type="EMBL" id="CH476606">
    <property type="protein sequence ID" value="EAU30671.1"/>
    <property type="molecule type" value="Genomic_DNA"/>
</dbReference>
<evidence type="ECO:0000313" key="11">
    <source>
        <dbReference type="Proteomes" id="UP000007963"/>
    </source>
</evidence>
<reference evidence="11" key="1">
    <citation type="submission" date="2005-09" db="EMBL/GenBank/DDBJ databases">
        <title>Annotation of the Aspergillus terreus NIH2624 genome.</title>
        <authorList>
            <person name="Birren B.W."/>
            <person name="Lander E.S."/>
            <person name="Galagan J.E."/>
            <person name="Nusbaum C."/>
            <person name="Devon K."/>
            <person name="Henn M."/>
            <person name="Ma L.-J."/>
            <person name="Jaffe D.B."/>
            <person name="Butler J."/>
            <person name="Alvarez P."/>
            <person name="Gnerre S."/>
            <person name="Grabherr M."/>
            <person name="Kleber M."/>
            <person name="Mauceli E.W."/>
            <person name="Brockman W."/>
            <person name="Rounsley S."/>
            <person name="Young S.K."/>
            <person name="LaButti K."/>
            <person name="Pushparaj V."/>
            <person name="DeCaprio D."/>
            <person name="Crawford M."/>
            <person name="Koehrsen M."/>
            <person name="Engels R."/>
            <person name="Montgomery P."/>
            <person name="Pearson M."/>
            <person name="Howarth C."/>
            <person name="Larson L."/>
            <person name="Luoma S."/>
            <person name="White J."/>
            <person name="Alvarado L."/>
            <person name="Kodira C.D."/>
            <person name="Zeng Q."/>
            <person name="Oleary S."/>
            <person name="Yandava C."/>
            <person name="Denning D.W."/>
            <person name="Nierman W.C."/>
            <person name="Milne T."/>
            <person name="Madden K."/>
        </authorList>
    </citation>
    <scope>NUCLEOTIDE SEQUENCE [LARGE SCALE GENOMIC DNA]</scope>
    <source>
        <strain evidence="11">NIH 2624 / FGSC A1156</strain>
    </source>
</reference>
<dbReference type="InterPro" id="IPR022764">
    <property type="entry name" value="Peptidase_S54_rhomboid_dom"/>
</dbReference>
<dbReference type="Pfam" id="PF01694">
    <property type="entry name" value="Rhomboid"/>
    <property type="match status" value="1"/>
</dbReference>
<evidence type="ECO:0000256" key="4">
    <source>
        <dbReference type="ARBA" id="ARBA00022801"/>
    </source>
</evidence>
<feature type="transmembrane region" description="Helical" evidence="8">
    <location>
        <begin position="456"/>
        <end position="477"/>
    </location>
</feature>
<dbReference type="HOGENOM" id="CLU_026938_0_0_1"/>
<dbReference type="SUPFAM" id="SSF144091">
    <property type="entry name" value="Rhomboid-like"/>
    <property type="match status" value="1"/>
</dbReference>
<feature type="transmembrane region" description="Helical" evidence="8">
    <location>
        <begin position="429"/>
        <end position="450"/>
    </location>
</feature>
<feature type="transmembrane region" description="Helical" evidence="8">
    <location>
        <begin position="312"/>
        <end position="330"/>
    </location>
</feature>
<evidence type="ECO:0000313" key="10">
    <source>
        <dbReference type="EMBL" id="EAU30671.1"/>
    </source>
</evidence>
<dbReference type="AlphaFoldDB" id="Q0CCP5"/>
<dbReference type="RefSeq" id="XP_001217125.1">
    <property type="nucleotide sequence ID" value="XM_001217124.1"/>
</dbReference>
<comment type="subcellular location">
    <subcellularLocation>
        <location evidence="1">Membrane</location>
        <topology evidence="1">Multi-pass membrane protein</topology>
    </subcellularLocation>
</comment>
<evidence type="ECO:0000256" key="5">
    <source>
        <dbReference type="ARBA" id="ARBA00022989"/>
    </source>
</evidence>
<dbReference type="STRING" id="341663.Q0CCP5"/>
<dbReference type="GO" id="GO:0016020">
    <property type="term" value="C:membrane"/>
    <property type="evidence" value="ECO:0007669"/>
    <property type="project" value="UniProtKB-SubCell"/>
</dbReference>
<dbReference type="GO" id="GO:0006465">
    <property type="term" value="P:signal peptide processing"/>
    <property type="evidence" value="ECO:0007669"/>
    <property type="project" value="TreeGrafter"/>
</dbReference>
<evidence type="ECO:0000256" key="7">
    <source>
        <dbReference type="SAM" id="Coils"/>
    </source>
</evidence>
<evidence type="ECO:0000256" key="3">
    <source>
        <dbReference type="ARBA" id="ARBA00022692"/>
    </source>
</evidence>
<evidence type="ECO:0000256" key="1">
    <source>
        <dbReference type="ARBA" id="ARBA00004141"/>
    </source>
</evidence>
<feature type="coiled-coil region" evidence="7">
    <location>
        <begin position="166"/>
        <end position="194"/>
    </location>
</feature>
<keyword evidence="6 8" id="KW-0472">Membrane</keyword>
<feature type="transmembrane region" description="Helical" evidence="8">
    <location>
        <begin position="498"/>
        <end position="518"/>
    </location>
</feature>
<dbReference type="PANTHER" id="PTHR43731:SF14">
    <property type="entry name" value="PRESENILIN-ASSOCIATED RHOMBOID-LIKE PROTEIN, MITOCHONDRIAL"/>
    <property type="match status" value="1"/>
</dbReference>
<name>Q0CCP5_ASPTN</name>
<proteinExistence type="inferred from homology"/>
<dbReference type="FunFam" id="1.20.1540.10:FF:000012">
    <property type="entry name" value="Rhomboid family protein"/>
    <property type="match status" value="1"/>
</dbReference>
<feature type="transmembrane region" description="Helical" evidence="8">
    <location>
        <begin position="350"/>
        <end position="370"/>
    </location>
</feature>
<dbReference type="GO" id="GO:0004252">
    <property type="term" value="F:serine-type endopeptidase activity"/>
    <property type="evidence" value="ECO:0007669"/>
    <property type="project" value="InterPro"/>
</dbReference>
<dbReference type="OMA" id="PAWRMLN"/>
<dbReference type="eggNOG" id="KOG2980">
    <property type="taxonomic scope" value="Eukaryota"/>
</dbReference>
<evidence type="ECO:0000256" key="8">
    <source>
        <dbReference type="SAM" id="Phobius"/>
    </source>
</evidence>
<dbReference type="Gene3D" id="1.20.1540.10">
    <property type="entry name" value="Rhomboid-like"/>
    <property type="match status" value="1"/>
</dbReference>
<keyword evidence="5 8" id="KW-1133">Transmembrane helix</keyword>
<dbReference type="VEuPathDB" id="FungiDB:ATEG_08539"/>
<dbReference type="Proteomes" id="UP000007963">
    <property type="component" value="Unassembled WGS sequence"/>
</dbReference>
<gene>
    <name evidence="10" type="ORF">ATEG_08539</name>
</gene>
<keyword evidence="3 8" id="KW-0812">Transmembrane</keyword>
<accession>Q0CCP5</accession>
<feature type="transmembrane region" description="Helical" evidence="8">
    <location>
        <begin position="524"/>
        <end position="541"/>
    </location>
</feature>
<feature type="domain" description="Peptidase S54 rhomboid" evidence="9">
    <location>
        <begin position="393"/>
        <end position="541"/>
    </location>
</feature>
<keyword evidence="7" id="KW-0175">Coiled coil</keyword>
<dbReference type="InterPro" id="IPR050925">
    <property type="entry name" value="Rhomboid_protease_S54"/>
</dbReference>
<sequence>MSNVFGLAWRIPCSGPRPSSLLSPLRSACRMSTPWQPHSIPRLSIGLTRAYHPLTTSHEVHLRTNSVFSPVLRPFTTSSCLRAKPQEPVEHGVQLRPEPFSAAEINSIFGPRAKISPQMGNRVLSVLQGRRVDGTLDLDLPADITRSVRSQALDAGLNWLRANYPLDEDAAILARIEREEKEEQEKLIRRAEELGLYKPQSGSYGAELGDENDPYGKSVLKEAREKNEARLLAEQERKRREWLEGEEQEREKLKRMIQKNTALQKFEESAALEVRERADPSQRPVLAWIQKHHTRATEWDMDLSKVTNTSRILRALAATVVTTGLCYVFAQWYEPPARADRLWPSVPPAAATIMTIIGMNVGIFALWRLWPPAWRLLNRYFITVTAYPRPLSLVGNVFSHQTVRHLAANMFVLWVVGTKVHDEIGRGNFLALYLASGVFGSFTSLLYHIVRGNLMVTGLGASGAISGLVAALCLLHADERFTIFFLPAEWQEVFSAKGSAFLTGIVAVEILSMLSPVKAVRMDHVAHLGGYLAGSVWAFFYKKKERERRQQMGWFERMFRNE</sequence>
<dbReference type="PANTHER" id="PTHR43731">
    <property type="entry name" value="RHOMBOID PROTEASE"/>
    <property type="match status" value="1"/>
</dbReference>
<dbReference type="InterPro" id="IPR035952">
    <property type="entry name" value="Rhomboid-like_sf"/>
</dbReference>
<organism evidence="10 11">
    <name type="scientific">Aspergillus terreus (strain NIH 2624 / FGSC A1156)</name>
    <dbReference type="NCBI Taxonomy" id="341663"/>
    <lineage>
        <taxon>Eukaryota</taxon>
        <taxon>Fungi</taxon>
        <taxon>Dikarya</taxon>
        <taxon>Ascomycota</taxon>
        <taxon>Pezizomycotina</taxon>
        <taxon>Eurotiomycetes</taxon>
        <taxon>Eurotiomycetidae</taxon>
        <taxon>Eurotiales</taxon>
        <taxon>Aspergillaceae</taxon>
        <taxon>Aspergillus</taxon>
        <taxon>Aspergillus subgen. Circumdati</taxon>
    </lineage>
</organism>
<keyword evidence="4" id="KW-0378">Hydrolase</keyword>
<dbReference type="GeneID" id="4323219"/>